<dbReference type="RefSeq" id="WP_267665404.1">
    <property type="nucleotide sequence ID" value="NZ_JAODIX010000067.1"/>
</dbReference>
<accession>A0ABD5YF01</accession>
<proteinExistence type="predicted"/>
<keyword evidence="3 6" id="KW-0812">Transmembrane</keyword>
<feature type="transmembrane region" description="Helical" evidence="6">
    <location>
        <begin position="41"/>
        <end position="65"/>
    </location>
</feature>
<feature type="transmembrane region" description="Helical" evidence="6">
    <location>
        <begin position="444"/>
        <end position="462"/>
    </location>
</feature>
<evidence type="ECO:0000313" key="8">
    <source>
        <dbReference type="Proteomes" id="UP001596390"/>
    </source>
</evidence>
<evidence type="ECO:0000256" key="6">
    <source>
        <dbReference type="SAM" id="Phobius"/>
    </source>
</evidence>
<gene>
    <name evidence="7" type="ORF">ACFQMK_13885</name>
</gene>
<evidence type="ECO:0000256" key="1">
    <source>
        <dbReference type="ARBA" id="ARBA00004651"/>
    </source>
</evidence>
<name>A0ABD5YF01_9EURY</name>
<feature type="transmembrane region" description="Helical" evidence="6">
    <location>
        <begin position="286"/>
        <end position="305"/>
    </location>
</feature>
<feature type="transmembrane region" description="Helical" evidence="6">
    <location>
        <begin position="377"/>
        <end position="397"/>
    </location>
</feature>
<feature type="transmembrane region" description="Helical" evidence="6">
    <location>
        <begin position="12"/>
        <end position="29"/>
    </location>
</feature>
<evidence type="ECO:0000256" key="4">
    <source>
        <dbReference type="ARBA" id="ARBA00022989"/>
    </source>
</evidence>
<dbReference type="Pfam" id="PF13440">
    <property type="entry name" value="Polysacc_synt_3"/>
    <property type="match status" value="1"/>
</dbReference>
<protein>
    <submittedName>
        <fullName evidence="7">Polysaccharide biosynthesis C-terminal domain-containing protein</fullName>
    </submittedName>
</protein>
<dbReference type="PANTHER" id="PTHR30250:SF11">
    <property type="entry name" value="O-ANTIGEN TRANSPORTER-RELATED"/>
    <property type="match status" value="1"/>
</dbReference>
<keyword evidence="5 6" id="KW-0472">Membrane</keyword>
<comment type="subcellular location">
    <subcellularLocation>
        <location evidence="1">Cell membrane</location>
        <topology evidence="1">Multi-pass membrane protein</topology>
    </subcellularLocation>
</comment>
<dbReference type="EMBL" id="JBHSZZ010000067">
    <property type="protein sequence ID" value="MFC7187949.1"/>
    <property type="molecule type" value="Genomic_DNA"/>
</dbReference>
<dbReference type="Proteomes" id="UP001596390">
    <property type="component" value="Unassembled WGS sequence"/>
</dbReference>
<feature type="transmembrane region" description="Helical" evidence="6">
    <location>
        <begin position="172"/>
        <end position="192"/>
    </location>
</feature>
<sequence>MGVARSGIGWLLAKYGALLLSFGSVMYFTRALENPTTILGLFQVFEAIVAMAMLVASSGLSTAVTKRISERGNERELVGATAVLSLVALLVLTVVGLAATDYLQSYFEMGFVVVALLLVTIWAHQVSDMAKAVLRGASHVGRTGGVAFVEMVVRVVAQVGLVLLGFELLGLLAGVAIGVVAAAVVSVALVPYDLARPARAQFESLLSFTKYTYVQGFANRVYANVDTFVIAGLLSSEAVSLYNIPFRLTIALETFSMSISSTILPEISHSDAMENPERVEEVLEDAIIFATVLAIPAAVGVGILARPIIVTLFTAEFAAGATVAIVAMAIQVPESLRTVFSSVVMGVDRPDVTLRANVLLMTVNVALDLLLVPTIGIVGAAIGTLVGVTVATAYLGWSLRSMLGLGFRFFPFGPIAAQIASAGVMGGVVLWLRSVLALQPVVELAVLVSTGVAVYWTLLLSISPRTRQRLWGIAGDVLPIG</sequence>
<feature type="transmembrane region" description="Helical" evidence="6">
    <location>
        <begin position="105"/>
        <end position="124"/>
    </location>
</feature>
<dbReference type="InterPro" id="IPR050833">
    <property type="entry name" value="Poly_Biosynth_Transport"/>
</dbReference>
<evidence type="ECO:0000256" key="2">
    <source>
        <dbReference type="ARBA" id="ARBA00022475"/>
    </source>
</evidence>
<dbReference type="AlphaFoldDB" id="A0ABD5YF01"/>
<evidence type="ECO:0000313" key="7">
    <source>
        <dbReference type="EMBL" id="MFC7187949.1"/>
    </source>
</evidence>
<feature type="transmembrane region" description="Helical" evidence="6">
    <location>
        <begin position="77"/>
        <end position="99"/>
    </location>
</feature>
<evidence type="ECO:0000256" key="5">
    <source>
        <dbReference type="ARBA" id="ARBA00023136"/>
    </source>
</evidence>
<feature type="transmembrane region" description="Helical" evidence="6">
    <location>
        <begin position="311"/>
        <end position="332"/>
    </location>
</feature>
<keyword evidence="4 6" id="KW-1133">Transmembrane helix</keyword>
<dbReference type="PANTHER" id="PTHR30250">
    <property type="entry name" value="PST FAMILY PREDICTED COLANIC ACID TRANSPORTER"/>
    <property type="match status" value="1"/>
</dbReference>
<keyword evidence="2" id="KW-1003">Cell membrane</keyword>
<comment type="caution">
    <text evidence="7">The sequence shown here is derived from an EMBL/GenBank/DDBJ whole genome shotgun (WGS) entry which is preliminary data.</text>
</comment>
<feature type="transmembrane region" description="Helical" evidence="6">
    <location>
        <begin position="145"/>
        <end position="166"/>
    </location>
</feature>
<keyword evidence="8" id="KW-1185">Reference proteome</keyword>
<dbReference type="GO" id="GO:0005886">
    <property type="term" value="C:plasma membrane"/>
    <property type="evidence" value="ECO:0007669"/>
    <property type="project" value="UniProtKB-SubCell"/>
</dbReference>
<feature type="transmembrane region" description="Helical" evidence="6">
    <location>
        <begin position="409"/>
        <end position="432"/>
    </location>
</feature>
<reference evidence="7 8" key="1">
    <citation type="journal article" date="2019" name="Int. J. Syst. Evol. Microbiol.">
        <title>The Global Catalogue of Microorganisms (GCM) 10K type strain sequencing project: providing services to taxonomists for standard genome sequencing and annotation.</title>
        <authorList>
            <consortium name="The Broad Institute Genomics Platform"/>
            <consortium name="The Broad Institute Genome Sequencing Center for Infectious Disease"/>
            <person name="Wu L."/>
            <person name="Ma J."/>
        </authorList>
    </citation>
    <scope>NUCLEOTIDE SEQUENCE [LARGE SCALE GENOMIC DNA]</scope>
    <source>
        <strain evidence="7 8">Q85</strain>
    </source>
</reference>
<evidence type="ECO:0000256" key="3">
    <source>
        <dbReference type="ARBA" id="ARBA00022692"/>
    </source>
</evidence>
<organism evidence="7 8">
    <name type="scientific">Halorubrum yunnanense</name>
    <dbReference type="NCBI Taxonomy" id="1526162"/>
    <lineage>
        <taxon>Archaea</taxon>
        <taxon>Methanobacteriati</taxon>
        <taxon>Methanobacteriota</taxon>
        <taxon>Stenosarchaea group</taxon>
        <taxon>Halobacteria</taxon>
        <taxon>Halobacteriales</taxon>
        <taxon>Haloferacaceae</taxon>
        <taxon>Halorubrum</taxon>
    </lineage>
</organism>